<organism evidence="2 3">
    <name type="scientific">Halosolutus amylolyticus</name>
    <dbReference type="NCBI Taxonomy" id="2932267"/>
    <lineage>
        <taxon>Archaea</taxon>
        <taxon>Methanobacteriati</taxon>
        <taxon>Methanobacteriota</taxon>
        <taxon>Stenosarchaea group</taxon>
        <taxon>Halobacteria</taxon>
        <taxon>Halobacteriales</taxon>
        <taxon>Natrialbaceae</taxon>
        <taxon>Halosolutus</taxon>
    </lineage>
</organism>
<dbReference type="EMBL" id="JBHSFA010000005">
    <property type="protein sequence ID" value="MFC4542068.1"/>
    <property type="molecule type" value="Genomic_DNA"/>
</dbReference>
<evidence type="ECO:0008006" key="4">
    <source>
        <dbReference type="Google" id="ProtNLM"/>
    </source>
</evidence>
<evidence type="ECO:0000256" key="1">
    <source>
        <dbReference type="SAM" id="Phobius"/>
    </source>
</evidence>
<keyword evidence="1" id="KW-0472">Membrane</keyword>
<accession>A0ABD5PNK9</accession>
<evidence type="ECO:0000313" key="2">
    <source>
        <dbReference type="EMBL" id="MFC4542068.1"/>
    </source>
</evidence>
<dbReference type="RefSeq" id="WP_250141474.1">
    <property type="nucleotide sequence ID" value="NZ_JALIQP010000004.1"/>
</dbReference>
<protein>
    <recommendedName>
        <fullName evidence="4">Cox cluster protein</fullName>
    </recommendedName>
</protein>
<keyword evidence="1" id="KW-1133">Transmembrane helix</keyword>
<keyword evidence="3" id="KW-1185">Reference proteome</keyword>
<name>A0ABD5PNK9_9EURY</name>
<proteinExistence type="predicted"/>
<dbReference type="Proteomes" id="UP001595898">
    <property type="component" value="Unassembled WGS sequence"/>
</dbReference>
<reference evidence="2 3" key="1">
    <citation type="journal article" date="2019" name="Int. J. Syst. Evol. Microbiol.">
        <title>The Global Catalogue of Microorganisms (GCM) 10K type strain sequencing project: providing services to taxonomists for standard genome sequencing and annotation.</title>
        <authorList>
            <consortium name="The Broad Institute Genomics Platform"/>
            <consortium name="The Broad Institute Genome Sequencing Center for Infectious Disease"/>
            <person name="Wu L."/>
            <person name="Ma J."/>
        </authorList>
    </citation>
    <scope>NUCLEOTIDE SEQUENCE [LARGE SCALE GENOMIC DNA]</scope>
    <source>
        <strain evidence="2 3">WLHS5</strain>
    </source>
</reference>
<evidence type="ECO:0000313" key="3">
    <source>
        <dbReference type="Proteomes" id="UP001595898"/>
    </source>
</evidence>
<gene>
    <name evidence="2" type="ORF">ACFO5R_09025</name>
</gene>
<comment type="caution">
    <text evidence="2">The sequence shown here is derived from an EMBL/GenBank/DDBJ whole genome shotgun (WGS) entry which is preliminary data.</text>
</comment>
<feature type="transmembrane region" description="Helical" evidence="1">
    <location>
        <begin position="58"/>
        <end position="76"/>
    </location>
</feature>
<keyword evidence="1" id="KW-0812">Transmembrane</keyword>
<dbReference type="AlphaFoldDB" id="A0ABD5PNK9"/>
<sequence>MTTDTLTTADRIAMLLGGGLVLLGTMILGFVNVISNAPHMPVVEEGTVVATPVVSPDLRAYVIALGLLVWLGFAIYKLTRAPSVEVEQQTTPAAD</sequence>
<feature type="transmembrane region" description="Helical" evidence="1">
    <location>
        <begin position="12"/>
        <end position="34"/>
    </location>
</feature>